<evidence type="ECO:0000256" key="1">
    <source>
        <dbReference type="SAM" id="Phobius"/>
    </source>
</evidence>
<dbReference type="Proteomes" id="UP001445335">
    <property type="component" value="Unassembled WGS sequence"/>
</dbReference>
<accession>A0AAW1QXS3</accession>
<name>A0AAW1QXS3_9CHLO</name>
<keyword evidence="3" id="KW-1185">Reference proteome</keyword>
<dbReference type="EMBL" id="JALJOU010000066">
    <property type="protein sequence ID" value="KAK9826353.1"/>
    <property type="molecule type" value="Genomic_DNA"/>
</dbReference>
<comment type="caution">
    <text evidence="2">The sequence shown here is derived from an EMBL/GenBank/DDBJ whole genome shotgun (WGS) entry which is preliminary data.</text>
</comment>
<feature type="transmembrane region" description="Helical" evidence="1">
    <location>
        <begin position="16"/>
        <end position="42"/>
    </location>
</feature>
<organism evidence="2 3">
    <name type="scientific">Elliptochloris bilobata</name>
    <dbReference type="NCBI Taxonomy" id="381761"/>
    <lineage>
        <taxon>Eukaryota</taxon>
        <taxon>Viridiplantae</taxon>
        <taxon>Chlorophyta</taxon>
        <taxon>core chlorophytes</taxon>
        <taxon>Trebouxiophyceae</taxon>
        <taxon>Trebouxiophyceae incertae sedis</taxon>
        <taxon>Elliptochloris clade</taxon>
        <taxon>Elliptochloris</taxon>
    </lineage>
</organism>
<feature type="transmembrane region" description="Helical" evidence="1">
    <location>
        <begin position="80"/>
        <end position="100"/>
    </location>
</feature>
<proteinExistence type="predicted"/>
<keyword evidence="1" id="KW-1133">Transmembrane helix</keyword>
<sequence length="158" mass="17254">MGAVALPRALNGPGRWFLLAGFLKVLLVAQLHTPLVASFALLGYALPAGPTTLLVTLLAGLVLVYVSKEVVERNWLQKRLTLFLVVCASVLLLVASSVLFGSPRTPALSPAQHAERQRAIAKEVARRASMSRRTAADADRILEQYDQRMAERQQQKPT</sequence>
<dbReference type="AlphaFoldDB" id="A0AAW1QXS3"/>
<evidence type="ECO:0000313" key="3">
    <source>
        <dbReference type="Proteomes" id="UP001445335"/>
    </source>
</evidence>
<evidence type="ECO:0000313" key="2">
    <source>
        <dbReference type="EMBL" id="KAK9826353.1"/>
    </source>
</evidence>
<keyword evidence="1" id="KW-0812">Transmembrane</keyword>
<reference evidence="2 3" key="1">
    <citation type="journal article" date="2024" name="Nat. Commun.">
        <title>Phylogenomics reveals the evolutionary origins of lichenization in chlorophyte algae.</title>
        <authorList>
            <person name="Puginier C."/>
            <person name="Libourel C."/>
            <person name="Otte J."/>
            <person name="Skaloud P."/>
            <person name="Haon M."/>
            <person name="Grisel S."/>
            <person name="Petersen M."/>
            <person name="Berrin J.G."/>
            <person name="Delaux P.M."/>
            <person name="Dal Grande F."/>
            <person name="Keller J."/>
        </authorList>
    </citation>
    <scope>NUCLEOTIDE SEQUENCE [LARGE SCALE GENOMIC DNA]</scope>
    <source>
        <strain evidence="2 3">SAG 245.80</strain>
    </source>
</reference>
<protein>
    <submittedName>
        <fullName evidence="2">Uncharacterized protein</fullName>
    </submittedName>
</protein>
<keyword evidence="1" id="KW-0472">Membrane</keyword>
<feature type="transmembrane region" description="Helical" evidence="1">
    <location>
        <begin position="48"/>
        <end position="68"/>
    </location>
</feature>
<gene>
    <name evidence="2" type="ORF">WJX81_001426</name>
</gene>